<comment type="caution">
    <text evidence="1">The sequence shown here is derived from an EMBL/GenBank/DDBJ whole genome shotgun (WGS) entry which is preliminary data.</text>
</comment>
<name>A0ACC2XRW9_9TREE</name>
<organism evidence="1 2">
    <name type="scientific">Naganishia onofrii</name>
    <dbReference type="NCBI Taxonomy" id="1851511"/>
    <lineage>
        <taxon>Eukaryota</taxon>
        <taxon>Fungi</taxon>
        <taxon>Dikarya</taxon>
        <taxon>Basidiomycota</taxon>
        <taxon>Agaricomycotina</taxon>
        <taxon>Tremellomycetes</taxon>
        <taxon>Filobasidiales</taxon>
        <taxon>Filobasidiaceae</taxon>
        <taxon>Naganishia</taxon>
    </lineage>
</organism>
<accession>A0ACC2XRW9</accession>
<protein>
    <submittedName>
        <fullName evidence="1">Uncharacterized protein</fullName>
    </submittedName>
</protein>
<keyword evidence="2" id="KW-1185">Reference proteome</keyword>
<dbReference type="Proteomes" id="UP001234202">
    <property type="component" value="Unassembled WGS sequence"/>
</dbReference>
<proteinExistence type="predicted"/>
<sequence length="736" mass="82104">MAANPVADISVAASNSHAPGIIQSLTTTLKEKAKPSDTELTRWRKTFDAFAKVEKDGKRYLDANSFIDAIAPSEDFTKIKRAQYGILFRVADINARGLVSWEDFTVFETLLKRPDADYQIAFQYFDTDSSGTISFDEFKEIFSHAIGSGSPDSIPFDFDCDWVKLYLGKRGGQQSHVLGYTEFTQLIKGLQGERLRQAFRYFDSDADGYIKPDEFQKIIMELAGHKLSDSVLERLPTLCTLSPGQRISYSEVIAFHNVIREMDNVEAILRAAIRKSKDGRIDMADFLNEAAESMRYGHFTPMEANIIWHFATRGQTGTYQRLTSSDFDALLDPKWQAPSHRIERGGLTTKPSQGFFMDLMNSTYNFALGGIAGGLGAVAVYPIDLVKTRLQNQRSTVVGEVLYKNPWDCVKKVYFNEGGVRAFYRGVVPQLVGVAPEKALKLTVNDFVRSKTMDPETGRISLFWELVAGGAAGGSQVIVTNPLEIIKIRLQLMGEMAKMEGPNAPRKGAMHVIRSLGLLGLYQGASACLARDIPFSMIYFTAAVWLIIFVRDFQKDFFGEGHQGKQLSFGELLLAASIAGMPSGRSCHPRSRARSRKLITYLTLLAYLTTPFDCVKTRLQAERRAGQTHYKGLFDALVTIPKEEGFKALFKGGIARVIRSSPQFGVTLVAYEMLKKNFPFPYGDQKPVASSLSEPMDMSRVRARNALKILLDTSSRFGQPPTQQNMSTLPKIFRTT</sequence>
<dbReference type="EMBL" id="JASBWV010000007">
    <property type="protein sequence ID" value="KAJ9125756.1"/>
    <property type="molecule type" value="Genomic_DNA"/>
</dbReference>
<evidence type="ECO:0000313" key="1">
    <source>
        <dbReference type="EMBL" id="KAJ9125756.1"/>
    </source>
</evidence>
<gene>
    <name evidence="1" type="ORF">QFC24_002540</name>
</gene>
<reference evidence="1" key="1">
    <citation type="submission" date="2023-04" db="EMBL/GenBank/DDBJ databases">
        <title>Draft Genome sequencing of Naganishia species isolated from polar environments using Oxford Nanopore Technology.</title>
        <authorList>
            <person name="Leo P."/>
            <person name="Venkateswaran K."/>
        </authorList>
    </citation>
    <scope>NUCLEOTIDE SEQUENCE</scope>
    <source>
        <strain evidence="1">DBVPG 5303</strain>
    </source>
</reference>
<evidence type="ECO:0000313" key="2">
    <source>
        <dbReference type="Proteomes" id="UP001234202"/>
    </source>
</evidence>